<name>A0A8S5M0S3_9CAUD</name>
<proteinExistence type="predicted"/>
<evidence type="ECO:0000313" key="1">
    <source>
        <dbReference type="EMBL" id="DAD75909.1"/>
    </source>
</evidence>
<reference evidence="1" key="1">
    <citation type="journal article" date="2021" name="Proc. Natl. Acad. Sci. U.S.A.">
        <title>A Catalog of Tens of Thousands of Viruses from Human Metagenomes Reveals Hidden Associations with Chronic Diseases.</title>
        <authorList>
            <person name="Tisza M.J."/>
            <person name="Buck C.B."/>
        </authorList>
    </citation>
    <scope>NUCLEOTIDE SEQUENCE</scope>
    <source>
        <strain evidence="1">CtLAw30</strain>
    </source>
</reference>
<dbReference type="EMBL" id="BK014792">
    <property type="protein sequence ID" value="DAD75909.1"/>
    <property type="molecule type" value="Genomic_DNA"/>
</dbReference>
<organism evidence="1">
    <name type="scientific">Siphoviridae sp. ctLAw30</name>
    <dbReference type="NCBI Taxonomy" id="2826249"/>
    <lineage>
        <taxon>Viruses</taxon>
        <taxon>Duplodnaviria</taxon>
        <taxon>Heunggongvirae</taxon>
        <taxon>Uroviricota</taxon>
        <taxon>Caudoviricetes</taxon>
    </lineage>
</organism>
<sequence>MTRAELETMLGKEVEVTLIDKTKYTGILRKTRVESFKDNPNLLYPLRYYFLTDANQCNSVLFRTSHVMKCKVIK</sequence>
<accession>A0A8S5M0S3</accession>
<protein>
    <submittedName>
        <fullName evidence="1">Pre-mRNA-splicing factor spp42, Pre-mRNA-splicing factor, U2/U5/U6, Lariat, RNA BINDING</fullName>
    </submittedName>
</protein>